<evidence type="ECO:0000256" key="1">
    <source>
        <dbReference type="SAM" id="MobiDB-lite"/>
    </source>
</evidence>
<feature type="compositionally biased region" description="Low complexity" evidence="1">
    <location>
        <begin position="61"/>
        <end position="78"/>
    </location>
</feature>
<dbReference type="Proteomes" id="UP001295740">
    <property type="component" value="Unassembled WGS sequence"/>
</dbReference>
<feature type="compositionally biased region" description="Polar residues" evidence="1">
    <location>
        <begin position="191"/>
        <end position="215"/>
    </location>
</feature>
<keyword evidence="3" id="KW-1185">Reference proteome</keyword>
<proteinExistence type="predicted"/>
<name>A0AAI8VDG0_9PEZI</name>
<feature type="region of interest" description="Disordered" evidence="1">
    <location>
        <begin position="165"/>
        <end position="227"/>
    </location>
</feature>
<comment type="caution">
    <text evidence="2">The sequence shown here is derived from an EMBL/GenBank/DDBJ whole genome shotgun (WGS) entry which is preliminary data.</text>
</comment>
<feature type="region of interest" description="Disordered" evidence="1">
    <location>
        <begin position="425"/>
        <end position="472"/>
    </location>
</feature>
<feature type="compositionally biased region" description="Basic and acidic residues" evidence="1">
    <location>
        <begin position="45"/>
        <end position="60"/>
    </location>
</feature>
<dbReference type="Gene3D" id="1.20.5.1160">
    <property type="entry name" value="Vasodilator-stimulated phosphoprotein"/>
    <property type="match status" value="1"/>
</dbReference>
<dbReference type="SUPFAM" id="SSF90257">
    <property type="entry name" value="Myosin rod fragments"/>
    <property type="match status" value="1"/>
</dbReference>
<dbReference type="GO" id="GO:0000785">
    <property type="term" value="C:chromatin"/>
    <property type="evidence" value="ECO:0007669"/>
    <property type="project" value="TreeGrafter"/>
</dbReference>
<dbReference type="GO" id="GO:0007076">
    <property type="term" value="P:mitotic chromosome condensation"/>
    <property type="evidence" value="ECO:0007669"/>
    <property type="project" value="TreeGrafter"/>
</dbReference>
<dbReference type="PANTHER" id="PTHR43941:SF1">
    <property type="entry name" value="STRUCTURAL MAINTENANCE OF CHROMOSOMES PROTEIN 2"/>
    <property type="match status" value="1"/>
</dbReference>
<dbReference type="PANTHER" id="PTHR43941">
    <property type="entry name" value="STRUCTURAL MAINTENANCE OF CHROMOSOMES PROTEIN 2"/>
    <property type="match status" value="1"/>
</dbReference>
<dbReference type="GO" id="GO:0003682">
    <property type="term" value="F:chromatin binding"/>
    <property type="evidence" value="ECO:0007669"/>
    <property type="project" value="TreeGrafter"/>
</dbReference>
<dbReference type="EMBL" id="CAUWAG010000004">
    <property type="protein sequence ID" value="CAJ2502613.1"/>
    <property type="molecule type" value="Genomic_DNA"/>
</dbReference>
<reference evidence="2" key="1">
    <citation type="submission" date="2023-10" db="EMBL/GenBank/DDBJ databases">
        <authorList>
            <person name="Hackl T."/>
        </authorList>
    </citation>
    <scope>NUCLEOTIDE SEQUENCE</scope>
</reference>
<feature type="compositionally biased region" description="Basic residues" evidence="1">
    <location>
        <begin position="35"/>
        <end position="44"/>
    </location>
</feature>
<dbReference type="GO" id="GO:0000796">
    <property type="term" value="C:condensin complex"/>
    <property type="evidence" value="ECO:0007669"/>
    <property type="project" value="TreeGrafter"/>
</dbReference>
<feature type="compositionally biased region" description="Basic and acidic residues" evidence="1">
    <location>
        <begin position="165"/>
        <end position="185"/>
    </location>
</feature>
<feature type="region of interest" description="Disordered" evidence="1">
    <location>
        <begin position="338"/>
        <end position="403"/>
    </location>
</feature>
<accession>A0AAI8VDG0</accession>
<organism evidence="2 3">
    <name type="scientific">Anthostomella pinea</name>
    <dbReference type="NCBI Taxonomy" id="933095"/>
    <lineage>
        <taxon>Eukaryota</taxon>
        <taxon>Fungi</taxon>
        <taxon>Dikarya</taxon>
        <taxon>Ascomycota</taxon>
        <taxon>Pezizomycotina</taxon>
        <taxon>Sordariomycetes</taxon>
        <taxon>Xylariomycetidae</taxon>
        <taxon>Xylariales</taxon>
        <taxon>Xylariaceae</taxon>
        <taxon>Anthostomella</taxon>
    </lineage>
</organism>
<protein>
    <submittedName>
        <fullName evidence="2">Uu.00g100070.m01.CDS01</fullName>
    </submittedName>
</protein>
<sequence>MADVDKAKAEKLAAAKKRLPLDADDIQQVEQMKKQKEKAKKGGAAKKDKDETPAESKAEESTASAAEAEEPQPSAVSEETPEEPPSPTQTTSSLSRQSKLRSSSFRQGPLSPSGSFPLSPEGETAPEIYRKQVARIEDLEKENKRLAKEAGDTEKRWKKAEEELADLREADRDGTDDSQVEKLKSEIAALQRQNSQLQSSATKRHVSSPSISMSTPPGELQAQLASKSATIETMELEISRLRAQAERQSSAGGTDREQIVALEEKLARAEQAAMKAQRELADRKRNLERTTERAVKEGSERTSAETKLRTLGQDVERLTSEKAELEKKAEALDKKVTALGNLHKEHDSRSQALRKEKERAEKDAQEVKSKVERLEAENARLRKKDAAEGGGDDDGVDELEDEERLRMEKKIRDLESEVYDLRRGIWHQRRRDMESGAGDDPTSPNSGGGFTNIDLGNGLVSPSTSRKPAAKGLGDLFTSGINALTGAAPEEKDELLEDDDLEFDEEAFRRAQEEDAKRRLERIKDIKRGLKNWEGWRLDLVDGRRGGGGYGAGEVFEI</sequence>
<dbReference type="GO" id="GO:0000793">
    <property type="term" value="C:condensed chromosome"/>
    <property type="evidence" value="ECO:0007669"/>
    <property type="project" value="TreeGrafter"/>
</dbReference>
<evidence type="ECO:0000313" key="3">
    <source>
        <dbReference type="Proteomes" id="UP001295740"/>
    </source>
</evidence>
<feature type="region of interest" description="Disordered" evidence="1">
    <location>
        <begin position="273"/>
        <end position="317"/>
    </location>
</feature>
<dbReference type="AlphaFoldDB" id="A0AAI8VDG0"/>
<feature type="compositionally biased region" description="Basic and acidic residues" evidence="1">
    <location>
        <begin position="338"/>
        <end position="387"/>
    </location>
</feature>
<feature type="region of interest" description="Disordered" evidence="1">
    <location>
        <begin position="1"/>
        <end position="130"/>
    </location>
</feature>
<evidence type="ECO:0000313" key="2">
    <source>
        <dbReference type="EMBL" id="CAJ2502613.1"/>
    </source>
</evidence>
<feature type="compositionally biased region" description="Acidic residues" evidence="1">
    <location>
        <begin position="390"/>
        <end position="402"/>
    </location>
</feature>
<feature type="compositionally biased region" description="Basic and acidic residues" evidence="1">
    <location>
        <begin position="276"/>
        <end position="317"/>
    </location>
</feature>
<feature type="compositionally biased region" description="Low complexity" evidence="1">
    <location>
        <begin position="88"/>
        <end position="120"/>
    </location>
</feature>
<feature type="compositionally biased region" description="Basic and acidic residues" evidence="1">
    <location>
        <begin position="1"/>
        <end position="13"/>
    </location>
</feature>
<gene>
    <name evidence="2" type="ORF">KHLLAP_LOCUS3081</name>
</gene>